<evidence type="ECO:0000256" key="4">
    <source>
        <dbReference type="ARBA" id="ARBA00023315"/>
    </source>
</evidence>
<dbReference type="SUPFAM" id="SSF53901">
    <property type="entry name" value="Thiolase-like"/>
    <property type="match status" value="2"/>
</dbReference>
<dbReference type="PIRSF" id="PIRSF000429">
    <property type="entry name" value="Ac-CoA_Ac_transf"/>
    <property type="match status" value="1"/>
</dbReference>
<evidence type="ECO:0000313" key="11">
    <source>
        <dbReference type="Proteomes" id="UP000254879"/>
    </source>
</evidence>
<dbReference type="InterPro" id="IPR020610">
    <property type="entry name" value="Thiolase_AS"/>
</dbReference>
<dbReference type="Pfam" id="PF02803">
    <property type="entry name" value="Thiolase_C"/>
    <property type="match status" value="1"/>
</dbReference>
<evidence type="ECO:0000259" key="8">
    <source>
        <dbReference type="Pfam" id="PF00108"/>
    </source>
</evidence>
<feature type="domain" description="Thiolase N-terminal" evidence="8">
    <location>
        <begin position="5"/>
        <end position="249"/>
    </location>
</feature>
<accession>A0A378MFG3</accession>
<keyword evidence="4 7" id="KW-0012">Acyltransferase</keyword>
<dbReference type="PROSITE" id="PS00737">
    <property type="entry name" value="THIOLASE_2"/>
    <property type="match status" value="1"/>
</dbReference>
<dbReference type="Proteomes" id="UP000254879">
    <property type="component" value="Unassembled WGS sequence"/>
</dbReference>
<evidence type="ECO:0000256" key="3">
    <source>
        <dbReference type="ARBA" id="ARBA00022679"/>
    </source>
</evidence>
<dbReference type="PROSITE" id="PS00099">
    <property type="entry name" value="THIOLASE_3"/>
    <property type="match status" value="1"/>
</dbReference>
<evidence type="ECO:0000256" key="5">
    <source>
        <dbReference type="ARBA" id="ARBA00030755"/>
    </source>
</evidence>
<feature type="active site" description="Acyl-thioester intermediate" evidence="6">
    <location>
        <position position="87"/>
    </location>
</feature>
<proteinExistence type="inferred from homology"/>
<gene>
    <name evidence="10" type="primary">thlA</name>
    <name evidence="10" type="ORF">NCTC10815_02475</name>
</gene>
<dbReference type="NCBIfam" id="TIGR01930">
    <property type="entry name" value="AcCoA-C-Actrans"/>
    <property type="match status" value="1"/>
</dbReference>
<dbReference type="Gene3D" id="3.40.47.10">
    <property type="match status" value="2"/>
</dbReference>
<sequence>MEERVVIIDSARLPIGKYGGIYRDVKPEILGAVLIKQMLSRSSIDPHDVAELITGNIVSGGGNIARKIGLQSGLPVEVPAFTVDRQCASGLEAFTLAYAKIKSGLAALIICGGVESTSRAPWQIERPTNLYATAPSILKRQALSTEEYGDPDMGIATEAFAEKLKISRVAQNDYARRSQQKYKQAYLKGHFKSEILPFDGHTADESPRLDTTLEKLSKLKPVFMNTGTLTAGNSSPLNDGASFSIVASSSYCDEHQITPDFEVVHSVSIGVNPNEIGVAPVQAIEKLLKEVSLSYQEIDRFEINEAFSAQILACIQLGSLPLEKINVSGGALAFGHPFGATGAILVRRLMTELTECGGTYGIVSLCVGGGQGTALLIKRIVK</sequence>
<evidence type="ECO:0000256" key="6">
    <source>
        <dbReference type="PIRSR" id="PIRSR000429-1"/>
    </source>
</evidence>
<dbReference type="PANTHER" id="PTHR18919">
    <property type="entry name" value="ACETYL-COA C-ACYLTRANSFERASE"/>
    <property type="match status" value="1"/>
</dbReference>
<dbReference type="InterPro" id="IPR020617">
    <property type="entry name" value="Thiolase_C"/>
</dbReference>
<dbReference type="InterPro" id="IPR020616">
    <property type="entry name" value="Thiolase_N"/>
</dbReference>
<dbReference type="RefSeq" id="WP_115346189.1">
    <property type="nucleotide sequence ID" value="NZ_UGPG01000001.1"/>
</dbReference>
<dbReference type="InterPro" id="IPR016039">
    <property type="entry name" value="Thiolase-like"/>
</dbReference>
<comment type="similarity">
    <text evidence="1 7">Belongs to the thiolase-like superfamily. Thiolase family.</text>
</comment>
<evidence type="ECO:0000256" key="1">
    <source>
        <dbReference type="ARBA" id="ARBA00010982"/>
    </source>
</evidence>
<dbReference type="PANTHER" id="PTHR18919:SF107">
    <property type="entry name" value="ACETYL-COA ACETYLTRANSFERASE, CYTOSOLIC"/>
    <property type="match status" value="1"/>
</dbReference>
<evidence type="ECO:0000256" key="7">
    <source>
        <dbReference type="RuleBase" id="RU003557"/>
    </source>
</evidence>
<dbReference type="InterPro" id="IPR002155">
    <property type="entry name" value="Thiolase"/>
</dbReference>
<evidence type="ECO:0000259" key="9">
    <source>
        <dbReference type="Pfam" id="PF02803"/>
    </source>
</evidence>
<dbReference type="Pfam" id="PF00108">
    <property type="entry name" value="Thiolase_N"/>
    <property type="match status" value="1"/>
</dbReference>
<feature type="active site" description="Proton acceptor" evidence="6">
    <location>
        <position position="336"/>
    </location>
</feature>
<dbReference type="EMBL" id="UGPG01000001">
    <property type="protein sequence ID" value="STY45100.1"/>
    <property type="molecule type" value="Genomic_DNA"/>
</dbReference>
<protein>
    <recommendedName>
        <fullName evidence="2">acetyl-CoA C-acetyltransferase</fullName>
        <ecNumber evidence="2">2.3.1.9</ecNumber>
    </recommendedName>
    <alternativeName>
        <fullName evidence="5">Acetoacetyl-CoA thiolase</fullName>
    </alternativeName>
</protein>
<dbReference type="EC" id="2.3.1.9" evidence="2"/>
<organism evidence="10 11">
    <name type="scientific">Listeria grayi</name>
    <name type="common">Listeria murrayi</name>
    <dbReference type="NCBI Taxonomy" id="1641"/>
    <lineage>
        <taxon>Bacteria</taxon>
        <taxon>Bacillati</taxon>
        <taxon>Bacillota</taxon>
        <taxon>Bacilli</taxon>
        <taxon>Bacillales</taxon>
        <taxon>Listeriaceae</taxon>
        <taxon>Listeria</taxon>
    </lineage>
</organism>
<keyword evidence="3 7" id="KW-0808">Transferase</keyword>
<reference evidence="10 11" key="1">
    <citation type="submission" date="2018-06" db="EMBL/GenBank/DDBJ databases">
        <authorList>
            <consortium name="Pathogen Informatics"/>
            <person name="Doyle S."/>
        </authorList>
    </citation>
    <scope>NUCLEOTIDE SEQUENCE [LARGE SCALE GENOMIC DNA]</scope>
    <source>
        <strain evidence="11">NCTC 10815</strain>
    </source>
</reference>
<feature type="active site" description="Proton acceptor" evidence="6">
    <location>
        <position position="366"/>
    </location>
</feature>
<dbReference type="CDD" id="cd00751">
    <property type="entry name" value="thiolase"/>
    <property type="match status" value="1"/>
</dbReference>
<feature type="domain" description="Thiolase C-terminal" evidence="9">
    <location>
        <begin position="262"/>
        <end position="378"/>
    </location>
</feature>
<dbReference type="AlphaFoldDB" id="A0A378MFG3"/>
<dbReference type="GO" id="GO:0003985">
    <property type="term" value="F:acetyl-CoA C-acetyltransferase activity"/>
    <property type="evidence" value="ECO:0007669"/>
    <property type="project" value="UniProtKB-EC"/>
</dbReference>
<dbReference type="InterPro" id="IPR020613">
    <property type="entry name" value="Thiolase_CS"/>
</dbReference>
<evidence type="ECO:0000313" key="10">
    <source>
        <dbReference type="EMBL" id="STY45100.1"/>
    </source>
</evidence>
<evidence type="ECO:0000256" key="2">
    <source>
        <dbReference type="ARBA" id="ARBA00012705"/>
    </source>
</evidence>
<name>A0A378MFG3_LISGR</name>